<evidence type="ECO:0000256" key="4">
    <source>
        <dbReference type="ARBA" id="ARBA00022691"/>
    </source>
</evidence>
<dbReference type="Gene3D" id="3.40.50.150">
    <property type="entry name" value="Vaccinia Virus protein VP39"/>
    <property type="match status" value="1"/>
</dbReference>
<keyword evidence="3" id="KW-0808">Transferase</keyword>
<evidence type="ECO:0000259" key="7">
    <source>
        <dbReference type="Pfam" id="PF02384"/>
    </source>
</evidence>
<dbReference type="PANTHER" id="PTHR42933:SF1">
    <property type="entry name" value="SITE-SPECIFIC DNA-METHYLTRANSFERASE (ADENINE-SPECIFIC)"/>
    <property type="match status" value="1"/>
</dbReference>
<dbReference type="GO" id="GO:0008170">
    <property type="term" value="F:N-methyltransferase activity"/>
    <property type="evidence" value="ECO:0007669"/>
    <property type="project" value="InterPro"/>
</dbReference>
<dbReference type="GO" id="GO:0009007">
    <property type="term" value="F:site-specific DNA-methyltransferase (adenine-specific) activity"/>
    <property type="evidence" value="ECO:0007669"/>
    <property type="project" value="UniProtKB-EC"/>
</dbReference>
<keyword evidence="2 8" id="KW-0489">Methyltransferase</keyword>
<dbReference type="SUPFAM" id="SSF53335">
    <property type="entry name" value="S-adenosyl-L-methionine-dependent methyltransferases"/>
    <property type="match status" value="1"/>
</dbReference>
<sequence>MEKKKYIDIISAQADKNHRPHELALNDFLDYLLEFFSVKAFQSGPDTYHQHLLDCTQKCPEFAGLATLWLTDVATAMEQGKWLDVFGILYEELYLTRGKASHTGQFFTPPSVADIMSRISSLNEKHSGIVSDCASGSGRLLLAHYMEKSSLDHSAGRRFRYIAQDVDPIACKMCALNLMAHGMNANVICQDTLAMSTPSVMYCVNEVKYPFNTPYYSVRVVSPTHM</sequence>
<dbReference type="InterPro" id="IPR029063">
    <property type="entry name" value="SAM-dependent_MTases_sf"/>
</dbReference>
<evidence type="ECO:0000313" key="8">
    <source>
        <dbReference type="EMBL" id="DAE09120.1"/>
    </source>
</evidence>
<keyword evidence="4" id="KW-0949">S-adenosyl-L-methionine</keyword>
<dbReference type="InterPro" id="IPR003356">
    <property type="entry name" value="DNA_methylase_A-5"/>
</dbReference>
<comment type="catalytic activity">
    <reaction evidence="6">
        <text>a 2'-deoxyadenosine in DNA + S-adenosyl-L-methionine = an N(6)-methyl-2'-deoxyadenosine in DNA + S-adenosyl-L-homocysteine + H(+)</text>
        <dbReference type="Rhea" id="RHEA:15197"/>
        <dbReference type="Rhea" id="RHEA-COMP:12418"/>
        <dbReference type="Rhea" id="RHEA-COMP:12419"/>
        <dbReference type="ChEBI" id="CHEBI:15378"/>
        <dbReference type="ChEBI" id="CHEBI:57856"/>
        <dbReference type="ChEBI" id="CHEBI:59789"/>
        <dbReference type="ChEBI" id="CHEBI:90615"/>
        <dbReference type="ChEBI" id="CHEBI:90616"/>
        <dbReference type="EC" id="2.1.1.72"/>
    </reaction>
</comment>
<dbReference type="GO" id="GO:0009307">
    <property type="term" value="P:DNA restriction-modification system"/>
    <property type="evidence" value="ECO:0007669"/>
    <property type="project" value="UniProtKB-KW"/>
</dbReference>
<feature type="domain" description="DNA methylase adenine-specific" evidence="7">
    <location>
        <begin position="84"/>
        <end position="199"/>
    </location>
</feature>
<evidence type="ECO:0000256" key="1">
    <source>
        <dbReference type="ARBA" id="ARBA00011900"/>
    </source>
</evidence>
<accession>A0A8S5PQS7</accession>
<name>A0A8S5PQS7_9CAUD</name>
<dbReference type="PANTHER" id="PTHR42933">
    <property type="entry name" value="SLR6095 PROTEIN"/>
    <property type="match status" value="1"/>
</dbReference>
<evidence type="ECO:0000256" key="2">
    <source>
        <dbReference type="ARBA" id="ARBA00022603"/>
    </source>
</evidence>
<evidence type="ECO:0000256" key="3">
    <source>
        <dbReference type="ARBA" id="ARBA00022679"/>
    </source>
</evidence>
<proteinExistence type="predicted"/>
<reference evidence="8" key="1">
    <citation type="journal article" date="2021" name="Proc. Natl. Acad. Sci. U.S.A.">
        <title>A Catalog of Tens of Thousands of Viruses from Human Metagenomes Reveals Hidden Associations with Chronic Diseases.</title>
        <authorList>
            <person name="Tisza M.J."/>
            <person name="Buck C.B."/>
        </authorList>
    </citation>
    <scope>NUCLEOTIDE SEQUENCE</scope>
    <source>
        <strain evidence="8">CtZro7</strain>
    </source>
</reference>
<organism evidence="8">
    <name type="scientific">Siphoviridae sp. ctZro7</name>
    <dbReference type="NCBI Taxonomy" id="2825561"/>
    <lineage>
        <taxon>Viruses</taxon>
        <taxon>Duplodnaviria</taxon>
        <taxon>Heunggongvirae</taxon>
        <taxon>Uroviricota</taxon>
        <taxon>Caudoviricetes</taxon>
    </lineage>
</organism>
<dbReference type="GO" id="GO:0032259">
    <property type="term" value="P:methylation"/>
    <property type="evidence" value="ECO:0007669"/>
    <property type="project" value="UniProtKB-KW"/>
</dbReference>
<evidence type="ECO:0000256" key="6">
    <source>
        <dbReference type="ARBA" id="ARBA00047942"/>
    </source>
</evidence>
<dbReference type="GO" id="GO:0003677">
    <property type="term" value="F:DNA binding"/>
    <property type="evidence" value="ECO:0007669"/>
    <property type="project" value="InterPro"/>
</dbReference>
<evidence type="ECO:0000256" key="5">
    <source>
        <dbReference type="ARBA" id="ARBA00022747"/>
    </source>
</evidence>
<dbReference type="EMBL" id="BK015483">
    <property type="protein sequence ID" value="DAE09120.1"/>
    <property type="molecule type" value="Genomic_DNA"/>
</dbReference>
<protein>
    <recommendedName>
        <fullName evidence="1">site-specific DNA-methyltransferase (adenine-specific)</fullName>
        <ecNumber evidence="1">2.1.1.72</ecNumber>
    </recommendedName>
</protein>
<dbReference type="Pfam" id="PF02384">
    <property type="entry name" value="N6_Mtase"/>
    <property type="match status" value="1"/>
</dbReference>
<keyword evidence="5" id="KW-0680">Restriction system</keyword>
<dbReference type="EC" id="2.1.1.72" evidence="1"/>
<dbReference type="InterPro" id="IPR051537">
    <property type="entry name" value="DNA_Adenine_Mtase"/>
</dbReference>